<dbReference type="OMA" id="EFRVDKH"/>
<dbReference type="Gene3D" id="3.40.50.790">
    <property type="match status" value="1"/>
</dbReference>
<organism evidence="4 5">
    <name type="scientific">Coprinopsis cinerea (strain Okayama-7 / 130 / ATCC MYA-4618 / FGSC 9003)</name>
    <name type="common">Inky cap fungus</name>
    <name type="synonym">Hormographiella aspergillata</name>
    <dbReference type="NCBI Taxonomy" id="240176"/>
    <lineage>
        <taxon>Eukaryota</taxon>
        <taxon>Fungi</taxon>
        <taxon>Dikarya</taxon>
        <taxon>Basidiomycota</taxon>
        <taxon>Agaricomycotina</taxon>
        <taxon>Agaricomycetes</taxon>
        <taxon>Agaricomycetidae</taxon>
        <taxon>Agaricales</taxon>
        <taxon>Agaricineae</taxon>
        <taxon>Psathyrellaceae</taxon>
        <taxon>Coprinopsis</taxon>
    </lineage>
</organism>
<dbReference type="Gene3D" id="3.30.190.20">
    <property type="match status" value="1"/>
</dbReference>
<comment type="caution">
    <text evidence="4">The sequence shown here is derived from an EMBL/GenBank/DDBJ whole genome shotgun (WGS) entry which is preliminary data.</text>
</comment>
<evidence type="ECO:0000256" key="2">
    <source>
        <dbReference type="ARBA" id="ARBA00022980"/>
    </source>
</evidence>
<comment type="similarity">
    <text evidence="1">Belongs to the universal ribosomal protein uL1 family.</text>
</comment>
<reference evidence="4 5" key="1">
    <citation type="journal article" date="2010" name="Proc. Natl. Acad. Sci. U.S.A.">
        <title>Insights into evolution of multicellular fungi from the assembled chromosomes of the mushroom Coprinopsis cinerea (Coprinus cinereus).</title>
        <authorList>
            <person name="Stajich J.E."/>
            <person name="Wilke S.K."/>
            <person name="Ahren D."/>
            <person name="Au C.H."/>
            <person name="Birren B.W."/>
            <person name="Borodovsky M."/>
            <person name="Burns C."/>
            <person name="Canback B."/>
            <person name="Casselton L.A."/>
            <person name="Cheng C.K."/>
            <person name="Deng J."/>
            <person name="Dietrich F.S."/>
            <person name="Fargo D.C."/>
            <person name="Farman M.L."/>
            <person name="Gathman A.C."/>
            <person name="Goldberg J."/>
            <person name="Guigo R."/>
            <person name="Hoegger P.J."/>
            <person name="Hooker J.B."/>
            <person name="Huggins A."/>
            <person name="James T.Y."/>
            <person name="Kamada T."/>
            <person name="Kilaru S."/>
            <person name="Kodira C."/>
            <person name="Kues U."/>
            <person name="Kupfer D."/>
            <person name="Kwan H.S."/>
            <person name="Lomsadze A."/>
            <person name="Li W."/>
            <person name="Lilly W.W."/>
            <person name="Ma L.J."/>
            <person name="Mackey A.J."/>
            <person name="Manning G."/>
            <person name="Martin F."/>
            <person name="Muraguchi H."/>
            <person name="Natvig D.O."/>
            <person name="Palmerini H."/>
            <person name="Ramesh M.A."/>
            <person name="Rehmeyer C.J."/>
            <person name="Roe B.A."/>
            <person name="Shenoy N."/>
            <person name="Stanke M."/>
            <person name="Ter-Hovhannisyan V."/>
            <person name="Tunlid A."/>
            <person name="Velagapudi R."/>
            <person name="Vision T.J."/>
            <person name="Zeng Q."/>
            <person name="Zolan M.E."/>
            <person name="Pukkila P.J."/>
        </authorList>
    </citation>
    <scope>NUCLEOTIDE SEQUENCE [LARGE SCALE GENOMIC DNA]</scope>
    <source>
        <strain evidence="5">Okayama-7 / 130 / ATCC MYA-4618 / FGSC 9003</strain>
    </source>
</reference>
<dbReference type="PANTHER" id="PTHR36427:SF3">
    <property type="entry name" value="LARGE RIBOSOMAL SUBUNIT PROTEIN UL1M"/>
    <property type="match status" value="1"/>
</dbReference>
<dbReference type="VEuPathDB" id="FungiDB:CC1G_13730"/>
<dbReference type="OrthoDB" id="1747252at2759"/>
<dbReference type="AlphaFoldDB" id="D6RK71"/>
<dbReference type="PANTHER" id="PTHR36427">
    <property type="entry name" value="54S RIBOSOMAL PROTEIN L1, MITOCHONDRIAL"/>
    <property type="match status" value="1"/>
</dbReference>
<dbReference type="eggNOG" id="KOG1569">
    <property type="taxonomic scope" value="Eukaryota"/>
</dbReference>
<dbReference type="CDD" id="cd00403">
    <property type="entry name" value="Ribosomal_L1"/>
    <property type="match status" value="1"/>
</dbReference>
<dbReference type="GeneID" id="6005917"/>
<dbReference type="Proteomes" id="UP000001861">
    <property type="component" value="Unassembled WGS sequence"/>
</dbReference>
<dbReference type="RefSeq" id="XP_002912198.1">
    <property type="nucleotide sequence ID" value="XM_002912152.1"/>
</dbReference>
<keyword evidence="3" id="KW-0687">Ribonucleoprotein</keyword>
<evidence type="ECO:0000313" key="5">
    <source>
        <dbReference type="Proteomes" id="UP000001861"/>
    </source>
</evidence>
<dbReference type="InterPro" id="IPR023674">
    <property type="entry name" value="Ribosomal_uL1-like"/>
</dbReference>
<proteinExistence type="inferred from homology"/>
<gene>
    <name evidence="4" type="ORF">CC1G_13730</name>
</gene>
<sequence>MLGPVFRQCQRRVDALTWRQFSTTPAVQLRRDPKSQIRIPSKKALAAKIKRRQALAAKEDEKAEKLPLEDAINVLRAVEVASPNSIYELTVRTEVGNGLAVPKGRVNLPREAKKSKEEKIVVFAEGKIAEEARKAGADVVGGPELMESVRNSSFEWFRAVKLTFAICDIVQILQNRIRPTTVLCTPALIKTITPKLGRHLGPLGLMPSERRGTVTEDMAGYLQKLKGTSEWRADKAGTIRVPIAVMNFPVSDVVKNIRHFMISVKKATGNMRDESDRQRVKGTGPKPVVPIKKVILSSRQGPGIRIADI</sequence>
<dbReference type="EMBL" id="AACS02000001">
    <property type="protein sequence ID" value="EFI28704.1"/>
    <property type="molecule type" value="Genomic_DNA"/>
</dbReference>
<evidence type="ECO:0000256" key="3">
    <source>
        <dbReference type="ARBA" id="ARBA00023274"/>
    </source>
</evidence>
<dbReference type="InterPro" id="IPR016095">
    <property type="entry name" value="Ribosomal_uL1_3-a/b-sand"/>
</dbReference>
<keyword evidence="5" id="KW-1185">Reference proteome</keyword>
<accession>D6RK71</accession>
<dbReference type="SUPFAM" id="SSF56808">
    <property type="entry name" value="Ribosomal protein L1"/>
    <property type="match status" value="1"/>
</dbReference>
<name>D6RK71_COPC7</name>
<dbReference type="STRING" id="240176.D6RK71"/>
<dbReference type="FunCoup" id="D6RK71">
    <property type="interactions" value="121"/>
</dbReference>
<evidence type="ECO:0000256" key="1">
    <source>
        <dbReference type="ARBA" id="ARBA00010531"/>
    </source>
</evidence>
<dbReference type="Pfam" id="PF00687">
    <property type="entry name" value="Ribosomal_L1"/>
    <property type="match status" value="1"/>
</dbReference>
<dbReference type="InterPro" id="IPR028364">
    <property type="entry name" value="Ribosomal_uL1/biogenesis"/>
</dbReference>
<keyword evidence="2 4" id="KW-0689">Ribosomal protein</keyword>
<dbReference type="InParanoid" id="D6RK71"/>
<evidence type="ECO:0000313" key="4">
    <source>
        <dbReference type="EMBL" id="EFI28704.1"/>
    </source>
</evidence>
<dbReference type="KEGG" id="cci:CC1G_13730"/>
<dbReference type="HOGENOM" id="CLU_062853_1_2_1"/>
<dbReference type="GO" id="GO:0003735">
    <property type="term" value="F:structural constituent of ribosome"/>
    <property type="evidence" value="ECO:0007669"/>
    <property type="project" value="TreeGrafter"/>
</dbReference>
<dbReference type="GO" id="GO:0005762">
    <property type="term" value="C:mitochondrial large ribosomal subunit"/>
    <property type="evidence" value="ECO:0007669"/>
    <property type="project" value="TreeGrafter"/>
</dbReference>
<protein>
    <submittedName>
        <fullName evidence="4">50S ribosomal protein L1</fullName>
    </submittedName>
</protein>